<proteinExistence type="predicted"/>
<evidence type="ECO:0008006" key="3">
    <source>
        <dbReference type="Google" id="ProtNLM"/>
    </source>
</evidence>
<dbReference type="AlphaFoldDB" id="A0A5B7BE24"/>
<sequence length="177" mass="19665">MQTIKTRADDLALLGAPIDEEEITDKILDGLGDDYKELVRAVQARDTSITFEELHEKLFNFEASLQSIPPEPHHFSATANPTFRTNNKNWRPSQPQGTTTTNWRPSFNSTNRPPAATTAGPHSSQGPRPPPRPYLGHCQICRIQGHTAKWCPSCCSCVFSRSTCRCTHQASSPCPFS</sequence>
<dbReference type="EMBL" id="GHES01036578">
    <property type="protein sequence ID" value="MPA67137.1"/>
    <property type="molecule type" value="Transcribed_RNA"/>
</dbReference>
<dbReference type="PANTHER" id="PTHR47481:SF22">
    <property type="entry name" value="RETROTRANSPOSON GAG DOMAIN-CONTAINING PROTEIN"/>
    <property type="match status" value="1"/>
</dbReference>
<dbReference type="PANTHER" id="PTHR47481">
    <property type="match status" value="1"/>
</dbReference>
<feature type="compositionally biased region" description="Polar residues" evidence="1">
    <location>
        <begin position="79"/>
        <end position="112"/>
    </location>
</feature>
<dbReference type="Pfam" id="PF14223">
    <property type="entry name" value="Retrotran_gag_2"/>
    <property type="match status" value="1"/>
</dbReference>
<accession>A0A5B7BE24</accession>
<gene>
    <name evidence="2" type="ORF">Din_036578</name>
</gene>
<reference evidence="2" key="1">
    <citation type="submission" date="2019-08" db="EMBL/GenBank/DDBJ databases">
        <title>Reference gene set and small RNA set construction with multiple tissues from Davidia involucrata Baill.</title>
        <authorList>
            <person name="Yang H."/>
            <person name="Zhou C."/>
            <person name="Li G."/>
            <person name="Wang J."/>
            <person name="Gao P."/>
            <person name="Wang M."/>
            <person name="Wang R."/>
            <person name="Zhao Y."/>
        </authorList>
    </citation>
    <scope>NUCLEOTIDE SEQUENCE</scope>
    <source>
        <tissue evidence="2">Mixed with DoveR01_LX</tissue>
    </source>
</reference>
<organism evidence="2">
    <name type="scientific">Davidia involucrata</name>
    <name type="common">Dove tree</name>
    <dbReference type="NCBI Taxonomy" id="16924"/>
    <lineage>
        <taxon>Eukaryota</taxon>
        <taxon>Viridiplantae</taxon>
        <taxon>Streptophyta</taxon>
        <taxon>Embryophyta</taxon>
        <taxon>Tracheophyta</taxon>
        <taxon>Spermatophyta</taxon>
        <taxon>Magnoliopsida</taxon>
        <taxon>eudicotyledons</taxon>
        <taxon>Gunneridae</taxon>
        <taxon>Pentapetalae</taxon>
        <taxon>asterids</taxon>
        <taxon>Cornales</taxon>
        <taxon>Nyssaceae</taxon>
        <taxon>Davidia</taxon>
    </lineage>
</organism>
<name>A0A5B7BE24_DAVIN</name>
<evidence type="ECO:0000256" key="1">
    <source>
        <dbReference type="SAM" id="MobiDB-lite"/>
    </source>
</evidence>
<evidence type="ECO:0000313" key="2">
    <source>
        <dbReference type="EMBL" id="MPA67137.1"/>
    </source>
</evidence>
<feature type="region of interest" description="Disordered" evidence="1">
    <location>
        <begin position="79"/>
        <end position="130"/>
    </location>
</feature>
<protein>
    <recommendedName>
        <fullName evidence="3">CCHC-type domain-containing protein</fullName>
    </recommendedName>
</protein>